<keyword evidence="3" id="KW-1185">Reference proteome</keyword>
<sequence length="154" mass="17263">MKATSVSHRQLSDAPELQEVLTRYIDSRDGYQQAAELVDHRALAEELRTISRRRSVIIETIKDAIAEQGQKVDQEGSTEAKDRRWNLEFQSGVSRDDVSPIISECIRSERELDRALAHACKDSETLPSHLPMLEAARSDVLSSICGLEAIVEAF</sequence>
<organism evidence="2 3">
    <name type="scientific">Haloferula chungangensis</name>
    <dbReference type="NCBI Taxonomy" id="1048331"/>
    <lineage>
        <taxon>Bacteria</taxon>
        <taxon>Pseudomonadati</taxon>
        <taxon>Verrucomicrobiota</taxon>
        <taxon>Verrucomicrobiia</taxon>
        <taxon>Verrucomicrobiales</taxon>
        <taxon>Verrucomicrobiaceae</taxon>
        <taxon>Haloferula</taxon>
    </lineage>
</organism>
<dbReference type="Gene3D" id="1.20.1260.10">
    <property type="match status" value="1"/>
</dbReference>
<gene>
    <name evidence="2" type="ORF">ACFQY0_09010</name>
</gene>
<name>A0ABW2L4R7_9BACT</name>
<dbReference type="EMBL" id="JBHTBS010000003">
    <property type="protein sequence ID" value="MFC7337312.1"/>
    <property type="molecule type" value="Genomic_DNA"/>
</dbReference>
<evidence type="ECO:0000313" key="3">
    <source>
        <dbReference type="Proteomes" id="UP001596472"/>
    </source>
</evidence>
<evidence type="ECO:0000259" key="1">
    <source>
        <dbReference type="Pfam" id="PF09537"/>
    </source>
</evidence>
<proteinExistence type="predicted"/>
<dbReference type="InterPro" id="IPR012347">
    <property type="entry name" value="Ferritin-like"/>
</dbReference>
<comment type="caution">
    <text evidence="2">The sequence shown here is derived from an EMBL/GenBank/DDBJ whole genome shotgun (WGS) entry which is preliminary data.</text>
</comment>
<reference evidence="3" key="1">
    <citation type="journal article" date="2019" name="Int. J. Syst. Evol. Microbiol.">
        <title>The Global Catalogue of Microorganisms (GCM) 10K type strain sequencing project: providing services to taxonomists for standard genome sequencing and annotation.</title>
        <authorList>
            <consortium name="The Broad Institute Genomics Platform"/>
            <consortium name="The Broad Institute Genome Sequencing Center for Infectious Disease"/>
            <person name="Wu L."/>
            <person name="Ma J."/>
        </authorList>
    </citation>
    <scope>NUCLEOTIDE SEQUENCE [LARGE SCALE GENOMIC DNA]</scope>
    <source>
        <strain evidence="3">CGMCC 4.1467</strain>
    </source>
</reference>
<protein>
    <submittedName>
        <fullName evidence="2">DUF2383 domain-containing protein</fullName>
    </submittedName>
</protein>
<feature type="domain" description="DUF2383" evidence="1">
    <location>
        <begin position="16"/>
        <end position="117"/>
    </location>
</feature>
<evidence type="ECO:0000313" key="2">
    <source>
        <dbReference type="EMBL" id="MFC7337312.1"/>
    </source>
</evidence>
<dbReference type="Pfam" id="PF09537">
    <property type="entry name" value="DUF2383"/>
    <property type="match status" value="1"/>
</dbReference>
<accession>A0ABW2L4R7</accession>
<dbReference type="Proteomes" id="UP001596472">
    <property type="component" value="Unassembled WGS sequence"/>
</dbReference>
<dbReference type="InterPro" id="IPR019052">
    <property type="entry name" value="DUF2383"/>
</dbReference>
<dbReference type="RefSeq" id="WP_379711475.1">
    <property type="nucleotide sequence ID" value="NZ_JBHTBS010000003.1"/>
</dbReference>